<keyword evidence="3" id="KW-1185">Reference proteome</keyword>
<evidence type="ECO:0000313" key="3">
    <source>
        <dbReference type="Proteomes" id="UP000006415"/>
    </source>
</evidence>
<protein>
    <recommendedName>
        <fullName evidence="1">YgjP-like metallopeptidase domain-containing protein</fullName>
    </recommendedName>
</protein>
<dbReference type="InterPro" id="IPR002725">
    <property type="entry name" value="YgjP-like_metallopeptidase"/>
</dbReference>
<feature type="domain" description="YgjP-like metallopeptidase" evidence="1">
    <location>
        <begin position="42"/>
        <end position="87"/>
    </location>
</feature>
<name>J0DEV3_9BIFI</name>
<gene>
    <name evidence="2" type="ORF">HMPREF9156_00693</name>
</gene>
<evidence type="ECO:0000313" key="2">
    <source>
        <dbReference type="EMBL" id="EJD64818.1"/>
    </source>
</evidence>
<reference evidence="2 3" key="1">
    <citation type="submission" date="2012-01" db="EMBL/GenBank/DDBJ databases">
        <title>The Genome Sequence of Scardovia wiggsiae F0424.</title>
        <authorList>
            <consortium name="The Broad Institute Genome Sequencing Platform"/>
            <person name="Earl A."/>
            <person name="Ward D."/>
            <person name="Feldgarden M."/>
            <person name="Gevers D."/>
            <person name="Izard J."/>
            <person name="Ganesan A."/>
            <person name="Baranova O.V."/>
            <person name="Blanton J.M."/>
            <person name="Tanner A.C."/>
            <person name="Mathney J."/>
            <person name="Dewhirst F.E."/>
            <person name="Young S.K."/>
            <person name="Zeng Q."/>
            <person name="Gargeya S."/>
            <person name="Fitzgerald M."/>
            <person name="Haas B."/>
            <person name="Abouelleil A."/>
            <person name="Alvarado L."/>
            <person name="Arachchi H.M."/>
            <person name="Berlin A."/>
            <person name="Chapman S.B."/>
            <person name="Gearin G."/>
            <person name="Goldberg J."/>
            <person name="Griggs A."/>
            <person name="Gujja S."/>
            <person name="Hansen M."/>
            <person name="Heiman D."/>
            <person name="Howarth C."/>
            <person name="Larimer J."/>
            <person name="Lui A."/>
            <person name="MacDonald P.J.P."/>
            <person name="McCowen C."/>
            <person name="Montmayeur A."/>
            <person name="Murphy C."/>
            <person name="Neiman D."/>
            <person name="Pearson M."/>
            <person name="Priest M."/>
            <person name="Roberts A."/>
            <person name="Saif S."/>
            <person name="Shea T."/>
            <person name="Sisk P."/>
            <person name="Stolte C."/>
            <person name="Sykes S."/>
            <person name="Wortman J."/>
            <person name="Nusbaum C."/>
            <person name="Birren B."/>
        </authorList>
    </citation>
    <scope>NUCLEOTIDE SEQUENCE [LARGE SCALE GENOMIC DNA]</scope>
    <source>
        <strain evidence="2 3">F0424</strain>
    </source>
</reference>
<dbReference type="PANTHER" id="PTHR30399:SF1">
    <property type="entry name" value="UTP PYROPHOSPHATASE"/>
    <property type="match status" value="1"/>
</dbReference>
<feature type="domain" description="YgjP-like metallopeptidase" evidence="1">
    <location>
        <begin position="130"/>
        <end position="225"/>
    </location>
</feature>
<dbReference type="eggNOG" id="COG1451">
    <property type="taxonomic scope" value="Bacteria"/>
</dbReference>
<evidence type="ECO:0000259" key="1">
    <source>
        <dbReference type="Pfam" id="PF01863"/>
    </source>
</evidence>
<accession>J0DEV3</accession>
<dbReference type="InterPro" id="IPR053136">
    <property type="entry name" value="UTP_pyrophosphatase-like"/>
</dbReference>
<dbReference type="AlphaFoldDB" id="J0DEV3"/>
<organism evidence="2 3">
    <name type="scientific">Scardovia wiggsiae F0424</name>
    <dbReference type="NCBI Taxonomy" id="857290"/>
    <lineage>
        <taxon>Bacteria</taxon>
        <taxon>Bacillati</taxon>
        <taxon>Actinomycetota</taxon>
        <taxon>Actinomycetes</taxon>
        <taxon>Bifidobacteriales</taxon>
        <taxon>Bifidobacteriaceae</taxon>
        <taxon>Scardovia</taxon>
    </lineage>
</organism>
<sequence length="229" mass="26462">MVCHNKSMRWGNRGLRRAGNVRERLVIDYLEVFVTRRPANKNLYLRVKPPHGRIEVSAPVHASAADIEKLIRSHRDWIRRQQDGIIAAEMAQGGSRREAAGLLPADRSVPRSFCVSQWDDAHKKEAAGILRPKVDALLARYAKVTGRTPSHITLRTMTSRWGSCTPATRRIRLNLALAYMPEELLEYVLVHEMVHLYEKGHGKGFRDRMDMYLPDWRSRRHAINQYTIY</sequence>
<dbReference type="Gene3D" id="3.30.2010.10">
    <property type="entry name" value="Metalloproteases ('zincins'), catalytic domain"/>
    <property type="match status" value="1"/>
</dbReference>
<comment type="caution">
    <text evidence="2">The sequence shown here is derived from an EMBL/GenBank/DDBJ whole genome shotgun (WGS) entry which is preliminary data.</text>
</comment>
<dbReference type="HOGENOM" id="CLU_065947_1_1_11"/>
<dbReference type="CDD" id="cd07344">
    <property type="entry name" value="M48_yhfN_like"/>
    <property type="match status" value="1"/>
</dbReference>
<dbReference type="Pfam" id="PF01863">
    <property type="entry name" value="YgjP-like"/>
    <property type="match status" value="2"/>
</dbReference>
<dbReference type="PANTHER" id="PTHR30399">
    <property type="entry name" value="UNCHARACTERIZED PROTEIN YGJP"/>
    <property type="match status" value="1"/>
</dbReference>
<dbReference type="EMBL" id="AGZS01000003">
    <property type="protein sequence ID" value="EJD64818.1"/>
    <property type="molecule type" value="Genomic_DNA"/>
</dbReference>
<dbReference type="Proteomes" id="UP000006415">
    <property type="component" value="Unassembled WGS sequence"/>
</dbReference>
<proteinExistence type="predicted"/>